<sequence length="79" mass="9300">MQQQQTIYYFLSLPDALSTKHENPKDSFVFPVFVSEMLETVREKCETFFFSSVDVVAMFMTLYNIFICDYLFSAIANDR</sequence>
<dbReference type="AlphaFoldDB" id="A0A1J1IX08"/>
<dbReference type="EMBL" id="CVRI01000063">
    <property type="protein sequence ID" value="CRL04640.1"/>
    <property type="molecule type" value="Genomic_DNA"/>
</dbReference>
<organism evidence="2 3">
    <name type="scientific">Clunio marinus</name>
    <dbReference type="NCBI Taxonomy" id="568069"/>
    <lineage>
        <taxon>Eukaryota</taxon>
        <taxon>Metazoa</taxon>
        <taxon>Ecdysozoa</taxon>
        <taxon>Arthropoda</taxon>
        <taxon>Hexapoda</taxon>
        <taxon>Insecta</taxon>
        <taxon>Pterygota</taxon>
        <taxon>Neoptera</taxon>
        <taxon>Endopterygota</taxon>
        <taxon>Diptera</taxon>
        <taxon>Nematocera</taxon>
        <taxon>Chironomoidea</taxon>
        <taxon>Chironomidae</taxon>
        <taxon>Clunio</taxon>
    </lineage>
</organism>
<dbReference type="Proteomes" id="UP000183832">
    <property type="component" value="Unassembled WGS sequence"/>
</dbReference>
<proteinExistence type="predicted"/>
<keyword evidence="1" id="KW-0472">Membrane</keyword>
<feature type="transmembrane region" description="Helical" evidence="1">
    <location>
        <begin position="48"/>
        <end position="72"/>
    </location>
</feature>
<accession>A0A1J1IX08</accession>
<evidence type="ECO:0000313" key="2">
    <source>
        <dbReference type="EMBL" id="CRL04640.1"/>
    </source>
</evidence>
<evidence type="ECO:0000256" key="1">
    <source>
        <dbReference type="SAM" id="Phobius"/>
    </source>
</evidence>
<protein>
    <submittedName>
        <fullName evidence="2">CLUMA_CG017707, isoform A</fullName>
    </submittedName>
</protein>
<keyword evidence="1" id="KW-1133">Transmembrane helix</keyword>
<keyword evidence="3" id="KW-1185">Reference proteome</keyword>
<name>A0A1J1IX08_9DIPT</name>
<keyword evidence="1" id="KW-0812">Transmembrane</keyword>
<evidence type="ECO:0000313" key="3">
    <source>
        <dbReference type="Proteomes" id="UP000183832"/>
    </source>
</evidence>
<gene>
    <name evidence="2" type="ORF">CLUMA_CG017707</name>
</gene>
<reference evidence="2 3" key="1">
    <citation type="submission" date="2015-04" db="EMBL/GenBank/DDBJ databases">
        <authorList>
            <person name="Syromyatnikov M.Y."/>
            <person name="Popov V.N."/>
        </authorList>
    </citation>
    <scope>NUCLEOTIDE SEQUENCE [LARGE SCALE GENOMIC DNA]</scope>
</reference>